<keyword evidence="10" id="KW-1185">Reference proteome</keyword>
<dbReference type="EnsemblPlants" id="OGLUM05G06650.1">
    <property type="protein sequence ID" value="OGLUM05G06650.1"/>
    <property type="gene ID" value="OGLUM05G06650"/>
</dbReference>
<dbReference type="Proteomes" id="UP000026961">
    <property type="component" value="Chromosome 5"/>
</dbReference>
<dbReference type="HOGENOM" id="CLU_1350728_0_0_1"/>
<evidence type="ECO:0000313" key="9">
    <source>
        <dbReference type="EnsemblPlants" id="OGLUM05G06650.1"/>
    </source>
</evidence>
<evidence type="ECO:0008006" key="11">
    <source>
        <dbReference type="Google" id="ProtNLM"/>
    </source>
</evidence>
<evidence type="ECO:0000256" key="3">
    <source>
        <dbReference type="ARBA" id="ARBA00022763"/>
    </source>
</evidence>
<dbReference type="PANTHER" id="PTHR28580:SF1">
    <property type="entry name" value="GENERAL TRANSCRIPTION FACTOR IIH SUBUNIT 5"/>
    <property type="match status" value="1"/>
</dbReference>
<dbReference type="Pfam" id="PF06331">
    <property type="entry name" value="Tfb5"/>
    <property type="match status" value="1"/>
</dbReference>
<evidence type="ECO:0000256" key="2">
    <source>
        <dbReference type="ARBA" id="ARBA00007470"/>
    </source>
</evidence>
<evidence type="ECO:0000256" key="4">
    <source>
        <dbReference type="ARBA" id="ARBA00023015"/>
    </source>
</evidence>
<keyword evidence="7" id="KW-0539">Nucleus</keyword>
<dbReference type="GO" id="GO:0000439">
    <property type="term" value="C:transcription factor TFIIH core complex"/>
    <property type="evidence" value="ECO:0007669"/>
    <property type="project" value="InterPro"/>
</dbReference>
<comment type="subcellular location">
    <subcellularLocation>
        <location evidence="1">Nucleus</location>
    </subcellularLocation>
</comment>
<proteinExistence type="inferred from homology"/>
<keyword evidence="4" id="KW-0805">Transcription regulation</keyword>
<evidence type="ECO:0000256" key="7">
    <source>
        <dbReference type="ARBA" id="ARBA00023242"/>
    </source>
</evidence>
<evidence type="ECO:0000256" key="5">
    <source>
        <dbReference type="ARBA" id="ARBA00023163"/>
    </source>
</evidence>
<dbReference type="GO" id="GO:0006294">
    <property type="term" value="P:nucleotide-excision repair, preincision complex assembly"/>
    <property type="evidence" value="ECO:0007669"/>
    <property type="project" value="TreeGrafter"/>
</dbReference>
<dbReference type="eggNOG" id="KOG3451">
    <property type="taxonomic scope" value="Eukaryota"/>
</dbReference>
<sequence length="239" mass="26228">MNNKVQNAGNRRSTLLGLDDKLREKSKRISRSDSHRFNQLLEGIDGDRSPAGDLRRRPDAAVARRPCSSRIAPPPVRPSTASPGTAPSPTAARAASPRRPARPASTTSPGSRHSLLYRKLNILLQVLTLVSILLRSLAPPGRVVAGDLHRASRAGERIMVAFCSPKSRNMVNAIKGLFISCDVPMAQFIVNLNASMPASDKFILHMLDPTHMFVQPHVAEMIRGKISEFRDQNSYEKPT</sequence>
<feature type="compositionally biased region" description="Low complexity" evidence="8">
    <location>
        <begin position="78"/>
        <end position="109"/>
    </location>
</feature>
<name>A0A0D9ZVE7_9ORYZ</name>
<dbReference type="Gramene" id="OGLUM05G06650.1">
    <property type="protein sequence ID" value="OGLUM05G06650.1"/>
    <property type="gene ID" value="OGLUM05G06650"/>
</dbReference>
<dbReference type="InterPro" id="IPR035935">
    <property type="entry name" value="TFB5-like_sf"/>
</dbReference>
<dbReference type="GO" id="GO:0006367">
    <property type="term" value="P:transcription initiation at RNA polymerase II promoter"/>
    <property type="evidence" value="ECO:0007669"/>
    <property type="project" value="InterPro"/>
</dbReference>
<feature type="compositionally biased region" description="Basic and acidic residues" evidence="8">
    <location>
        <begin position="45"/>
        <end position="59"/>
    </location>
</feature>
<protein>
    <recommendedName>
        <fullName evidence="11">RNA polymerase II transcription factor B subunit 5</fullName>
    </recommendedName>
</protein>
<evidence type="ECO:0000256" key="6">
    <source>
        <dbReference type="ARBA" id="ARBA00023204"/>
    </source>
</evidence>
<dbReference type="PANTHER" id="PTHR28580">
    <property type="entry name" value="GENERAL TRANSCRIPTION FACTOR IIH SUBUNIT 5"/>
    <property type="match status" value="1"/>
</dbReference>
<accession>A0A0D9ZVE7</accession>
<comment type="similarity">
    <text evidence="2">Belongs to the TFB5 family.</text>
</comment>
<evidence type="ECO:0000313" key="10">
    <source>
        <dbReference type="Proteomes" id="UP000026961"/>
    </source>
</evidence>
<dbReference type="Gene3D" id="3.30.70.1220">
    <property type="entry name" value="TFB5-like"/>
    <property type="match status" value="1"/>
</dbReference>
<keyword evidence="3" id="KW-0227">DNA damage</keyword>
<reference evidence="9" key="1">
    <citation type="submission" date="2015-04" db="UniProtKB">
        <authorList>
            <consortium name="EnsemblPlants"/>
        </authorList>
    </citation>
    <scope>IDENTIFICATION</scope>
</reference>
<organism evidence="9">
    <name type="scientific">Oryza glumipatula</name>
    <dbReference type="NCBI Taxonomy" id="40148"/>
    <lineage>
        <taxon>Eukaryota</taxon>
        <taxon>Viridiplantae</taxon>
        <taxon>Streptophyta</taxon>
        <taxon>Embryophyta</taxon>
        <taxon>Tracheophyta</taxon>
        <taxon>Spermatophyta</taxon>
        <taxon>Magnoliopsida</taxon>
        <taxon>Liliopsida</taxon>
        <taxon>Poales</taxon>
        <taxon>Poaceae</taxon>
        <taxon>BOP clade</taxon>
        <taxon>Oryzoideae</taxon>
        <taxon>Oryzeae</taxon>
        <taxon>Oryzinae</taxon>
        <taxon>Oryza</taxon>
    </lineage>
</organism>
<keyword evidence="6" id="KW-0234">DNA repair</keyword>
<dbReference type="InterPro" id="IPR009400">
    <property type="entry name" value="TFIIH_TTDA/Tfb5"/>
</dbReference>
<dbReference type="STRING" id="40148.A0A0D9ZVE7"/>
<keyword evidence="5" id="KW-0804">Transcription</keyword>
<evidence type="ECO:0000256" key="8">
    <source>
        <dbReference type="SAM" id="MobiDB-lite"/>
    </source>
</evidence>
<evidence type="ECO:0000256" key="1">
    <source>
        <dbReference type="ARBA" id="ARBA00004123"/>
    </source>
</evidence>
<dbReference type="SMART" id="SM01395">
    <property type="entry name" value="Tbf5"/>
    <property type="match status" value="1"/>
</dbReference>
<dbReference type="FunFam" id="3.30.70.1220:FF:000003">
    <property type="entry name" value="General transcription and DNA repair factor IIH subunit TFB5"/>
    <property type="match status" value="1"/>
</dbReference>
<dbReference type="GO" id="GO:0005675">
    <property type="term" value="C:transcription factor TFIIH holo complex"/>
    <property type="evidence" value="ECO:0007669"/>
    <property type="project" value="TreeGrafter"/>
</dbReference>
<dbReference type="AlphaFoldDB" id="A0A0D9ZVE7"/>
<feature type="region of interest" description="Disordered" evidence="8">
    <location>
        <begin position="40"/>
        <end position="111"/>
    </location>
</feature>
<reference evidence="9" key="2">
    <citation type="submission" date="2018-05" db="EMBL/GenBank/DDBJ databases">
        <title>OgluRS3 (Oryza glumaepatula Reference Sequence Version 3).</title>
        <authorList>
            <person name="Zhang J."/>
            <person name="Kudrna D."/>
            <person name="Lee S."/>
            <person name="Talag J."/>
            <person name="Welchert J."/>
            <person name="Wing R.A."/>
        </authorList>
    </citation>
    <scope>NUCLEOTIDE SEQUENCE [LARGE SCALE GENOMIC DNA]</scope>
</reference>
<dbReference type="SUPFAM" id="SSF142897">
    <property type="entry name" value="TFB5-like"/>
    <property type="match status" value="1"/>
</dbReference>